<evidence type="ECO:0000313" key="2">
    <source>
        <dbReference type="Proteomes" id="UP000231179"/>
    </source>
</evidence>
<dbReference type="KEGG" id="scla:SCLARK_00578"/>
<reference evidence="1 2" key="1">
    <citation type="submission" date="2017-11" db="EMBL/GenBank/DDBJ databases">
        <title>Complete genome sequence of Spiroplasma clarkii CN-5 (DSM 19994).</title>
        <authorList>
            <person name="Tsai Y.-M."/>
            <person name="Chang A."/>
            <person name="Lo W.-S."/>
            <person name="Kuo C.-H."/>
        </authorList>
    </citation>
    <scope>NUCLEOTIDE SEQUENCE [LARGE SCALE GENOMIC DNA]</scope>
    <source>
        <strain evidence="1 2">CN-5</strain>
    </source>
</reference>
<organism evidence="1 2">
    <name type="scientific">Spiroplasma clarkii</name>
    <dbReference type="NCBI Taxonomy" id="2139"/>
    <lineage>
        <taxon>Bacteria</taxon>
        <taxon>Bacillati</taxon>
        <taxon>Mycoplasmatota</taxon>
        <taxon>Mollicutes</taxon>
        <taxon>Entomoplasmatales</taxon>
        <taxon>Spiroplasmataceae</taxon>
        <taxon>Spiroplasma</taxon>
    </lineage>
</organism>
<sequence>MKLFLKLLMAMKLDVTSNDSKQINLLIDEQSKNNIFFDQEIDLYFKTDLSEKQTLNQYIEANWRTILIENLSEYHGGIDVITKTDYQLVNYENFKLTVKFSNKLGENLLDDTLVKDFDVFLYNYDALEVIKTHIENNFVVTPDILNYKHSHLMEFLEKNYARDFNRICNKHLLLNDETEFFDYLSVEEVTDKGVRLEFLSDSSFEINVAKQ</sequence>
<dbReference type="Proteomes" id="UP000231179">
    <property type="component" value="Chromosome"/>
</dbReference>
<accession>A0A1Y0L0I2</accession>
<evidence type="ECO:0000313" key="1">
    <source>
        <dbReference type="EMBL" id="ATX70690.1"/>
    </source>
</evidence>
<protein>
    <submittedName>
        <fullName evidence="1">Uncharacterized protein</fullName>
    </submittedName>
</protein>
<dbReference type="RefSeq" id="WP_100254251.1">
    <property type="nucleotide sequence ID" value="NZ_CP015819.1"/>
</dbReference>
<dbReference type="OrthoDB" id="389042at2"/>
<dbReference type="EMBL" id="CP024870">
    <property type="protein sequence ID" value="ATX70690.1"/>
    <property type="molecule type" value="Genomic_DNA"/>
</dbReference>
<proteinExistence type="predicted"/>
<name>A0A1Y0L0I2_9MOLU</name>
<gene>
    <name evidence="1" type="ORF">SCLAR_v1c03600</name>
</gene>
<dbReference type="AlphaFoldDB" id="A0A1Y0L0I2"/>
<keyword evidence="2" id="KW-1185">Reference proteome</keyword>